<gene>
    <name evidence="2" type="ORF">MCOR_20367</name>
</gene>
<feature type="region of interest" description="Disordered" evidence="1">
    <location>
        <begin position="32"/>
        <end position="53"/>
    </location>
</feature>
<keyword evidence="3" id="KW-1185">Reference proteome</keyword>
<organism evidence="2 3">
    <name type="scientific">Mytilus coruscus</name>
    <name type="common">Sea mussel</name>
    <dbReference type="NCBI Taxonomy" id="42192"/>
    <lineage>
        <taxon>Eukaryota</taxon>
        <taxon>Metazoa</taxon>
        <taxon>Spiralia</taxon>
        <taxon>Lophotrochozoa</taxon>
        <taxon>Mollusca</taxon>
        <taxon>Bivalvia</taxon>
        <taxon>Autobranchia</taxon>
        <taxon>Pteriomorphia</taxon>
        <taxon>Mytilida</taxon>
        <taxon>Mytiloidea</taxon>
        <taxon>Mytilidae</taxon>
        <taxon>Mytilinae</taxon>
        <taxon>Mytilus</taxon>
    </lineage>
</organism>
<sequence length="166" mass="18361">MNLRKDRQGVSFDEKQIQVEMRAFICDAPAKFPNTSDSESEDDNVTFSGSGDSGIYIDGSQDLSTAATEEYQDIKIMDDSNSEEDTCTKQAISSYLLVTAAAHVVTTVIQVEDGVPGPISVHSELTTDFTPQLVKPVVLFEKVKTNVVQWLENKSSKRHKSEIQLQ</sequence>
<dbReference type="EMBL" id="CACVKT020003644">
    <property type="protein sequence ID" value="CAC5384756.1"/>
    <property type="molecule type" value="Genomic_DNA"/>
</dbReference>
<dbReference type="AlphaFoldDB" id="A0A6J8BMB6"/>
<evidence type="ECO:0000256" key="1">
    <source>
        <dbReference type="SAM" id="MobiDB-lite"/>
    </source>
</evidence>
<dbReference type="Proteomes" id="UP000507470">
    <property type="component" value="Unassembled WGS sequence"/>
</dbReference>
<protein>
    <submittedName>
        <fullName evidence="2">Uncharacterized protein</fullName>
    </submittedName>
</protein>
<name>A0A6J8BMB6_MYTCO</name>
<evidence type="ECO:0000313" key="2">
    <source>
        <dbReference type="EMBL" id="CAC5384756.1"/>
    </source>
</evidence>
<proteinExistence type="predicted"/>
<evidence type="ECO:0000313" key="3">
    <source>
        <dbReference type="Proteomes" id="UP000507470"/>
    </source>
</evidence>
<accession>A0A6J8BMB6</accession>
<reference evidence="2 3" key="1">
    <citation type="submission" date="2020-06" db="EMBL/GenBank/DDBJ databases">
        <authorList>
            <person name="Li R."/>
            <person name="Bekaert M."/>
        </authorList>
    </citation>
    <scope>NUCLEOTIDE SEQUENCE [LARGE SCALE GENOMIC DNA]</scope>
    <source>
        <strain evidence="3">wild</strain>
    </source>
</reference>